<dbReference type="Gene3D" id="3.90.550.10">
    <property type="entry name" value="Spore Coat Polysaccharide Biosynthesis Protein SpsA, Chain A"/>
    <property type="match status" value="1"/>
</dbReference>
<sequence>MSHSKVSFVLTSCNRFDLLEETLKSFLKFNTYPIAQYIIIEDSHNIDKLNQVLNKFPQIEFTVLHNIPQLGQMKSIDKAYAEVTSEYIFHCEDDWEFYREGFIEESFNVLNADNKIVTVWLREQNDTNGHPVEPEIYTCEDEAQTPYQLIMRNYKQPGNGSIWHGFTFNPGLRRLADYNIFAPIGNLGRERDMSQLYYDKGFKAAIFPTGFVRHIGYHRGIRYKLGQSNLIKDFSVKMKKVKAKICQVFETK</sequence>
<name>A0ABS5I1W1_9GAMM</name>
<protein>
    <submittedName>
        <fullName evidence="2">Glycosyltransferase family 2 protein</fullName>
    </submittedName>
</protein>
<keyword evidence="3" id="KW-1185">Reference proteome</keyword>
<dbReference type="InterPro" id="IPR001173">
    <property type="entry name" value="Glyco_trans_2-like"/>
</dbReference>
<reference evidence="2 3" key="1">
    <citation type="submission" date="2020-02" db="EMBL/GenBank/DDBJ databases">
        <title>Shewanella WXL01 sp. nov., a marine bacterium isolated from green algae in Luhuitou Fringing Reef (Northern South China Sea).</title>
        <authorList>
            <person name="Wang X."/>
        </authorList>
    </citation>
    <scope>NUCLEOTIDE SEQUENCE [LARGE SCALE GENOMIC DNA]</scope>
    <source>
        <strain evidence="2 3">MCCC 1A01895</strain>
    </source>
</reference>
<comment type="caution">
    <text evidence="2">The sequence shown here is derived from an EMBL/GenBank/DDBJ whole genome shotgun (WGS) entry which is preliminary data.</text>
</comment>
<dbReference type="Proteomes" id="UP000811844">
    <property type="component" value="Unassembled WGS sequence"/>
</dbReference>
<organism evidence="2 3">
    <name type="scientific">Shewanella intestini</name>
    <dbReference type="NCBI Taxonomy" id="2017544"/>
    <lineage>
        <taxon>Bacteria</taxon>
        <taxon>Pseudomonadati</taxon>
        <taxon>Pseudomonadota</taxon>
        <taxon>Gammaproteobacteria</taxon>
        <taxon>Alteromonadales</taxon>
        <taxon>Shewanellaceae</taxon>
        <taxon>Shewanella</taxon>
    </lineage>
</organism>
<evidence type="ECO:0000313" key="3">
    <source>
        <dbReference type="Proteomes" id="UP000811844"/>
    </source>
</evidence>
<gene>
    <name evidence="2" type="ORF">G3R48_08445</name>
</gene>
<dbReference type="InterPro" id="IPR029044">
    <property type="entry name" value="Nucleotide-diphossugar_trans"/>
</dbReference>
<dbReference type="CDD" id="cd00761">
    <property type="entry name" value="Glyco_tranf_GTA_type"/>
    <property type="match status" value="1"/>
</dbReference>
<evidence type="ECO:0000313" key="2">
    <source>
        <dbReference type="EMBL" id="MBR9728010.1"/>
    </source>
</evidence>
<feature type="domain" description="Glycosyltransferase 2-like" evidence="1">
    <location>
        <begin position="7"/>
        <end position="161"/>
    </location>
</feature>
<proteinExistence type="predicted"/>
<evidence type="ECO:0000259" key="1">
    <source>
        <dbReference type="Pfam" id="PF00535"/>
    </source>
</evidence>
<dbReference type="EMBL" id="JAAIKR010000006">
    <property type="protein sequence ID" value="MBR9728010.1"/>
    <property type="molecule type" value="Genomic_DNA"/>
</dbReference>
<dbReference type="RefSeq" id="WP_153664266.1">
    <property type="nucleotide sequence ID" value="NZ_JAAIKR010000006.1"/>
</dbReference>
<dbReference type="SUPFAM" id="SSF53448">
    <property type="entry name" value="Nucleotide-diphospho-sugar transferases"/>
    <property type="match status" value="1"/>
</dbReference>
<dbReference type="Pfam" id="PF00535">
    <property type="entry name" value="Glycos_transf_2"/>
    <property type="match status" value="1"/>
</dbReference>
<accession>A0ABS5I1W1</accession>